<name>A0ABW2F8R4_9BACL</name>
<evidence type="ECO:0000313" key="2">
    <source>
        <dbReference type="Proteomes" id="UP001596378"/>
    </source>
</evidence>
<keyword evidence="2" id="KW-1185">Reference proteome</keyword>
<gene>
    <name evidence="1" type="ORF">ACFQMJ_05130</name>
</gene>
<dbReference type="RefSeq" id="WP_378051041.1">
    <property type="nucleotide sequence ID" value="NZ_JBHMDN010000032.1"/>
</dbReference>
<dbReference type="EMBL" id="JBHTAI010000003">
    <property type="protein sequence ID" value="MFC7147912.1"/>
    <property type="molecule type" value="Genomic_DNA"/>
</dbReference>
<dbReference type="Proteomes" id="UP001596378">
    <property type="component" value="Unassembled WGS sequence"/>
</dbReference>
<accession>A0ABW2F8R4</accession>
<reference evidence="2" key="1">
    <citation type="journal article" date="2019" name="Int. J. Syst. Evol. Microbiol.">
        <title>The Global Catalogue of Microorganisms (GCM) 10K type strain sequencing project: providing services to taxonomists for standard genome sequencing and annotation.</title>
        <authorList>
            <consortium name="The Broad Institute Genomics Platform"/>
            <consortium name="The Broad Institute Genome Sequencing Center for Infectious Disease"/>
            <person name="Wu L."/>
            <person name="Ma J."/>
        </authorList>
    </citation>
    <scope>NUCLEOTIDE SEQUENCE [LARGE SCALE GENOMIC DNA]</scope>
    <source>
        <strain evidence="2">KCTC 12907</strain>
    </source>
</reference>
<proteinExistence type="predicted"/>
<evidence type="ECO:0000313" key="1">
    <source>
        <dbReference type="EMBL" id="MFC7147912.1"/>
    </source>
</evidence>
<organism evidence="1 2">
    <name type="scientific">Cohnella cellulosilytica</name>
    <dbReference type="NCBI Taxonomy" id="986710"/>
    <lineage>
        <taxon>Bacteria</taxon>
        <taxon>Bacillati</taxon>
        <taxon>Bacillota</taxon>
        <taxon>Bacilli</taxon>
        <taxon>Bacillales</taxon>
        <taxon>Paenibacillaceae</taxon>
        <taxon>Cohnella</taxon>
    </lineage>
</organism>
<protein>
    <submittedName>
        <fullName evidence="1">Uncharacterized protein</fullName>
    </submittedName>
</protein>
<comment type="caution">
    <text evidence="1">The sequence shown here is derived from an EMBL/GenBank/DDBJ whole genome shotgun (WGS) entry which is preliminary data.</text>
</comment>
<sequence length="113" mass="12563">MTVKYQIEFSESDVFVLEQDEAFHLTICSRVNPLGFGNKLAVYSQIGQAVDAAEKFCKLYELAKQHGYHLKGTSFVKEGCDSLFVPALLEEDATVDVLRARFKADKVPNEASG</sequence>